<evidence type="ECO:0000313" key="1">
    <source>
        <dbReference type="EMBL" id="ETO91625.1"/>
    </source>
</evidence>
<sequence>MYSSVEELEGINSTSTICSVLRNDSSCESKQLKSELNNMFD</sequence>
<dbReference type="AlphaFoldDB" id="W2V0J7"/>
<organism evidence="1 2">
    <name type="scientific">Candidatus Xenolissoclinum pacificiensis L6</name>
    <dbReference type="NCBI Taxonomy" id="1401685"/>
    <lineage>
        <taxon>Bacteria</taxon>
        <taxon>Pseudomonadati</taxon>
        <taxon>Pseudomonadota</taxon>
        <taxon>Alphaproteobacteria</taxon>
        <taxon>Rickettsiales</taxon>
        <taxon>Anaplasmataceae</taxon>
        <taxon>Candidatus Xenolissoclinum</taxon>
    </lineage>
</organism>
<accession>W2V0J7</accession>
<protein>
    <submittedName>
        <fullName evidence="1">Uncharacterized protein</fullName>
    </submittedName>
</protein>
<proteinExistence type="predicted"/>
<comment type="caution">
    <text evidence="1">The sequence shown here is derived from an EMBL/GenBank/DDBJ whole genome shotgun (WGS) entry which is preliminary data.</text>
</comment>
<keyword evidence="2" id="KW-1185">Reference proteome</keyword>
<evidence type="ECO:0000313" key="2">
    <source>
        <dbReference type="Proteomes" id="UP000018951"/>
    </source>
</evidence>
<reference evidence="1 2" key="1">
    <citation type="journal article" date="2013" name="PLoS ONE">
        <title>Bacterial endosymbiosis in a chordate host: long-term co-evolution and conservation of secondary metabolism.</title>
        <authorList>
            <person name="Kwan J.C."/>
            <person name="Schmidt E.W."/>
        </authorList>
    </citation>
    <scope>NUCLEOTIDE SEQUENCE [LARGE SCALE GENOMIC DNA]</scope>
    <source>
        <strain evidence="2">L6</strain>
    </source>
</reference>
<dbReference type="EMBL" id="AXCJ01000001">
    <property type="protein sequence ID" value="ETO91625.1"/>
    <property type="molecule type" value="Genomic_DNA"/>
</dbReference>
<gene>
    <name evidence="1" type="ORF">P857_795</name>
</gene>
<dbReference type="STRING" id="1401685.P857_795"/>
<dbReference type="Proteomes" id="UP000018951">
    <property type="component" value="Unassembled WGS sequence"/>
</dbReference>
<name>W2V0J7_9RICK</name>